<keyword evidence="2" id="KW-0479">Metal-binding</keyword>
<evidence type="ECO:0000313" key="7">
    <source>
        <dbReference type="EMBL" id="MVW63091.1"/>
    </source>
</evidence>
<accession>A0A7X3KAJ4</accession>
<dbReference type="InterPro" id="IPR052721">
    <property type="entry name" value="ET_Amicyanin"/>
</dbReference>
<gene>
    <name evidence="7" type="ORF">GPY61_24530</name>
</gene>
<evidence type="ECO:0000256" key="5">
    <source>
        <dbReference type="SAM" id="SignalP"/>
    </source>
</evidence>
<dbReference type="GO" id="GO:0042597">
    <property type="term" value="C:periplasmic space"/>
    <property type="evidence" value="ECO:0007669"/>
    <property type="project" value="UniProtKB-SubCell"/>
</dbReference>
<dbReference type="RefSeq" id="WP_160410186.1">
    <property type="nucleotide sequence ID" value="NZ_WSES01000008.1"/>
</dbReference>
<dbReference type="Proteomes" id="UP000443353">
    <property type="component" value="Unassembled WGS sequence"/>
</dbReference>
<dbReference type="Gene3D" id="2.60.40.420">
    <property type="entry name" value="Cupredoxins - blue copper proteins"/>
    <property type="match status" value="1"/>
</dbReference>
<comment type="caution">
    <text evidence="7">The sequence shown here is derived from an EMBL/GenBank/DDBJ whole genome shotgun (WGS) entry which is preliminary data.</text>
</comment>
<evidence type="ECO:0000259" key="6">
    <source>
        <dbReference type="Pfam" id="PF00127"/>
    </source>
</evidence>
<reference evidence="7 8" key="1">
    <citation type="submission" date="2019-12" db="EMBL/GenBank/DDBJ databases">
        <authorList>
            <person name="Li C."/>
            <person name="Zhao J."/>
        </authorList>
    </citation>
    <scope>NUCLEOTIDE SEQUENCE [LARGE SCALE GENOMIC DNA]</scope>
    <source>
        <strain evidence="7 8">NEAU-DD11</strain>
    </source>
</reference>
<evidence type="ECO:0000256" key="1">
    <source>
        <dbReference type="ARBA" id="ARBA00004418"/>
    </source>
</evidence>
<dbReference type="Pfam" id="PF00127">
    <property type="entry name" value="Copper-bind"/>
    <property type="match status" value="1"/>
</dbReference>
<feature type="signal peptide" evidence="5">
    <location>
        <begin position="1"/>
        <end position="21"/>
    </location>
</feature>
<dbReference type="PANTHER" id="PTHR36507">
    <property type="entry name" value="BLL1555 PROTEIN"/>
    <property type="match status" value="1"/>
</dbReference>
<dbReference type="InterPro" id="IPR000923">
    <property type="entry name" value="BlueCu_1"/>
</dbReference>
<feature type="chain" id="PRO_5030551918" evidence="5">
    <location>
        <begin position="22"/>
        <end position="101"/>
    </location>
</feature>
<dbReference type="InterPro" id="IPR008972">
    <property type="entry name" value="Cupredoxin"/>
</dbReference>
<dbReference type="SUPFAM" id="SSF49503">
    <property type="entry name" value="Cupredoxins"/>
    <property type="match status" value="1"/>
</dbReference>
<comment type="subcellular location">
    <subcellularLocation>
        <location evidence="1">Periplasm</location>
    </subcellularLocation>
</comment>
<dbReference type="GO" id="GO:0009055">
    <property type="term" value="F:electron transfer activity"/>
    <property type="evidence" value="ECO:0007669"/>
    <property type="project" value="InterPro"/>
</dbReference>
<keyword evidence="5" id="KW-0732">Signal</keyword>
<organism evidence="7 8">
    <name type="scientific">Massilia cellulosiltytica</name>
    <dbReference type="NCBI Taxonomy" id="2683234"/>
    <lineage>
        <taxon>Bacteria</taxon>
        <taxon>Pseudomonadati</taxon>
        <taxon>Pseudomonadota</taxon>
        <taxon>Betaproteobacteria</taxon>
        <taxon>Burkholderiales</taxon>
        <taxon>Oxalobacteraceae</taxon>
        <taxon>Telluria group</taxon>
        <taxon>Massilia</taxon>
    </lineage>
</organism>
<evidence type="ECO:0000256" key="4">
    <source>
        <dbReference type="ARBA" id="ARBA00023008"/>
    </source>
</evidence>
<keyword evidence="8" id="KW-1185">Reference proteome</keyword>
<feature type="domain" description="Blue (type 1) copper" evidence="6">
    <location>
        <begin position="28"/>
        <end position="101"/>
    </location>
</feature>
<sequence>MKTAFATLFAALCTLPLMAGAAEHHVVIDGMKFTPQVLQVKKGDTIVWENRDMFVHNVTAAGVKSGDLQPGTTWRWAVPAKMSFDYLCTLHPVMKGRVEVK</sequence>
<evidence type="ECO:0000256" key="3">
    <source>
        <dbReference type="ARBA" id="ARBA00022764"/>
    </source>
</evidence>
<dbReference type="AlphaFoldDB" id="A0A7X3KAJ4"/>
<proteinExistence type="predicted"/>
<keyword evidence="3" id="KW-0574">Periplasm</keyword>
<name>A0A7X3KAJ4_9BURK</name>
<dbReference type="GO" id="GO:0005507">
    <property type="term" value="F:copper ion binding"/>
    <property type="evidence" value="ECO:0007669"/>
    <property type="project" value="InterPro"/>
</dbReference>
<evidence type="ECO:0000313" key="8">
    <source>
        <dbReference type="Proteomes" id="UP000443353"/>
    </source>
</evidence>
<evidence type="ECO:0000256" key="2">
    <source>
        <dbReference type="ARBA" id="ARBA00022723"/>
    </source>
</evidence>
<keyword evidence="4" id="KW-0186">Copper</keyword>
<protein>
    <submittedName>
        <fullName evidence="7">Copper-binding protein</fullName>
    </submittedName>
</protein>
<dbReference type="EMBL" id="WSES01000008">
    <property type="protein sequence ID" value="MVW63091.1"/>
    <property type="molecule type" value="Genomic_DNA"/>
</dbReference>
<dbReference type="PANTHER" id="PTHR36507:SF1">
    <property type="entry name" value="BLL1555 PROTEIN"/>
    <property type="match status" value="1"/>
</dbReference>